<evidence type="ECO:0000313" key="3">
    <source>
        <dbReference type="Proteomes" id="UP000507245"/>
    </source>
</evidence>
<dbReference type="EMBL" id="CAEKKB010000005">
    <property type="protein sequence ID" value="CAB4309351.1"/>
    <property type="molecule type" value="Genomic_DNA"/>
</dbReference>
<proteinExistence type="predicted"/>
<keyword evidence="1" id="KW-1133">Transmembrane helix</keyword>
<evidence type="ECO:0000313" key="2">
    <source>
        <dbReference type="EMBL" id="CAB4309351.1"/>
    </source>
</evidence>
<gene>
    <name evidence="2" type="ORF">ORAREDHAP_LOCUS30428</name>
</gene>
<keyword evidence="1" id="KW-0472">Membrane</keyword>
<protein>
    <submittedName>
        <fullName evidence="2">Uncharacterized protein</fullName>
    </submittedName>
</protein>
<sequence>MGGKDDFSTRALEVVLIKKGIISEKKGEDDGYHEGSVWLGVGGFVVLLLFWIYFVRRLPLCFGGLGGFPYGHHDGTASRKPPNATVEAVNWPPGVAVAAAPPLDPMTESTTALPLSHLVASTTPTSDPTVETMALLQEQTAAAPLQPQSMVTAMPLQTCDYATGSSSCHQLGLVAGFVLSTTTSPPVTNLALPLTSAQSWSKCVCSLLCLHV</sequence>
<dbReference type="Proteomes" id="UP000507245">
    <property type="component" value="Unassembled WGS sequence"/>
</dbReference>
<accession>A0A6J5X915</accession>
<reference evidence="3" key="1">
    <citation type="journal article" date="2020" name="Genome Biol.">
        <title>Gamete binning: chromosome-level and haplotype-resolved genome assembly enabled by high-throughput single-cell sequencing of gamete genomes.</title>
        <authorList>
            <person name="Campoy J.A."/>
            <person name="Sun H."/>
            <person name="Goel M."/>
            <person name="Jiao W.-B."/>
            <person name="Folz-Donahue K."/>
            <person name="Wang N."/>
            <person name="Rubio M."/>
            <person name="Liu C."/>
            <person name="Kukat C."/>
            <person name="Ruiz D."/>
            <person name="Huettel B."/>
            <person name="Schneeberger K."/>
        </authorList>
    </citation>
    <scope>NUCLEOTIDE SEQUENCE [LARGE SCALE GENOMIC DNA]</scope>
    <source>
        <strain evidence="3">cv. Rojo Pasion</strain>
    </source>
</reference>
<keyword evidence="1" id="KW-0812">Transmembrane</keyword>
<name>A0A6J5X915_PRUAR</name>
<feature type="transmembrane region" description="Helical" evidence="1">
    <location>
        <begin position="37"/>
        <end position="55"/>
    </location>
</feature>
<organism evidence="2 3">
    <name type="scientific">Prunus armeniaca</name>
    <name type="common">Apricot</name>
    <name type="synonym">Armeniaca vulgaris</name>
    <dbReference type="NCBI Taxonomy" id="36596"/>
    <lineage>
        <taxon>Eukaryota</taxon>
        <taxon>Viridiplantae</taxon>
        <taxon>Streptophyta</taxon>
        <taxon>Embryophyta</taxon>
        <taxon>Tracheophyta</taxon>
        <taxon>Spermatophyta</taxon>
        <taxon>Magnoliopsida</taxon>
        <taxon>eudicotyledons</taxon>
        <taxon>Gunneridae</taxon>
        <taxon>Pentapetalae</taxon>
        <taxon>rosids</taxon>
        <taxon>fabids</taxon>
        <taxon>Rosales</taxon>
        <taxon>Rosaceae</taxon>
        <taxon>Amygdaloideae</taxon>
        <taxon>Amygdaleae</taxon>
        <taxon>Prunus</taxon>
    </lineage>
</organism>
<keyword evidence="3" id="KW-1185">Reference proteome</keyword>
<evidence type="ECO:0000256" key="1">
    <source>
        <dbReference type="SAM" id="Phobius"/>
    </source>
</evidence>
<dbReference type="AlphaFoldDB" id="A0A6J5X915"/>